<accession>A0AAJ5F5D8</accession>
<evidence type="ECO:0000256" key="1">
    <source>
        <dbReference type="ARBA" id="ARBA00001946"/>
    </source>
</evidence>
<dbReference type="InterPro" id="IPR050556">
    <property type="entry name" value="Type_II_TA_system_RNase"/>
</dbReference>
<dbReference type="Proteomes" id="UP000536909">
    <property type="component" value="Unassembled WGS sequence"/>
</dbReference>
<dbReference type="InterPro" id="IPR002716">
    <property type="entry name" value="PIN_dom"/>
</dbReference>
<keyword evidence="6" id="KW-0460">Magnesium</keyword>
<keyword evidence="5" id="KW-0378">Hydrolase</keyword>
<comment type="caution">
    <text evidence="10">The sequence shown here is derived from an EMBL/GenBank/DDBJ whole genome shotgun (WGS) entry which is preliminary data.</text>
</comment>
<evidence type="ECO:0000259" key="8">
    <source>
        <dbReference type="Pfam" id="PF01850"/>
    </source>
</evidence>
<evidence type="ECO:0000313" key="12">
    <source>
        <dbReference type="Proteomes" id="UP000536909"/>
    </source>
</evidence>
<protein>
    <submittedName>
        <fullName evidence="10">Type II toxin-antitoxin system VapC family toxin</fullName>
    </submittedName>
</protein>
<dbReference type="Pfam" id="PF01850">
    <property type="entry name" value="PIN"/>
    <property type="match status" value="1"/>
</dbReference>
<evidence type="ECO:0000256" key="6">
    <source>
        <dbReference type="ARBA" id="ARBA00022842"/>
    </source>
</evidence>
<sequence>MITAVDSNVLSALLRGEATQTAIRRILNRARREGPLLICGPVYAELQAGPGMTSELLDHFLTATGIEVDWRLDEAVWRSTGTAFATCAARWRASGGGSPRRVLADFVIGAHARSRGAQLVTLDAQHYAACFPELQVVLPA</sequence>
<dbReference type="PANTHER" id="PTHR33653">
    <property type="entry name" value="RIBONUCLEASE VAPC2"/>
    <property type="match status" value="1"/>
</dbReference>
<dbReference type="PANTHER" id="PTHR33653:SF1">
    <property type="entry name" value="RIBONUCLEASE VAPC2"/>
    <property type="match status" value="1"/>
</dbReference>
<dbReference type="SUPFAM" id="SSF88723">
    <property type="entry name" value="PIN domain-like"/>
    <property type="match status" value="1"/>
</dbReference>
<evidence type="ECO:0000313" key="9">
    <source>
        <dbReference type="EMBL" id="MBB5294808.1"/>
    </source>
</evidence>
<dbReference type="InterPro" id="IPR029060">
    <property type="entry name" value="PIN-like_dom_sf"/>
</dbReference>
<dbReference type="RefSeq" id="WP_129119801.1">
    <property type="nucleotide sequence ID" value="NZ_BSUI01000017.1"/>
</dbReference>
<evidence type="ECO:0000256" key="3">
    <source>
        <dbReference type="ARBA" id="ARBA00022722"/>
    </source>
</evidence>
<dbReference type="EMBL" id="VBRC01000004">
    <property type="protein sequence ID" value="TLK28998.1"/>
    <property type="molecule type" value="Genomic_DNA"/>
</dbReference>
<evidence type="ECO:0000256" key="2">
    <source>
        <dbReference type="ARBA" id="ARBA00022649"/>
    </source>
</evidence>
<comment type="similarity">
    <text evidence="7">Belongs to the PINc/VapC protein family.</text>
</comment>
<gene>
    <name evidence="10" type="ORF">FCS05_07515</name>
    <name evidence="9" type="ORF">HNQ10_001629</name>
</gene>
<proteinExistence type="inferred from homology"/>
<evidence type="ECO:0000313" key="11">
    <source>
        <dbReference type="Proteomes" id="UP000308000"/>
    </source>
</evidence>
<reference evidence="10 11" key="1">
    <citation type="submission" date="2019-04" db="EMBL/GenBank/DDBJ databases">
        <title>Deinococcus metalilatus MA1002 mutant No.5.</title>
        <authorList>
            <person name="Park W."/>
            <person name="Park C."/>
        </authorList>
    </citation>
    <scope>NUCLEOTIDE SEQUENCE [LARGE SCALE GENOMIC DNA]</scope>
    <source>
        <strain evidence="10 11">MA1002-m5</strain>
    </source>
</reference>
<keyword evidence="12" id="KW-1185">Reference proteome</keyword>
<organism evidence="10 11">
    <name type="scientific">Deinococcus metallilatus</name>
    <dbReference type="NCBI Taxonomy" id="1211322"/>
    <lineage>
        <taxon>Bacteria</taxon>
        <taxon>Thermotogati</taxon>
        <taxon>Deinococcota</taxon>
        <taxon>Deinococci</taxon>
        <taxon>Deinococcales</taxon>
        <taxon>Deinococcaceae</taxon>
        <taxon>Deinococcus</taxon>
    </lineage>
</organism>
<evidence type="ECO:0000256" key="4">
    <source>
        <dbReference type="ARBA" id="ARBA00022723"/>
    </source>
</evidence>
<dbReference type="GO" id="GO:0046872">
    <property type="term" value="F:metal ion binding"/>
    <property type="evidence" value="ECO:0007669"/>
    <property type="project" value="UniProtKB-KW"/>
</dbReference>
<keyword evidence="3" id="KW-0540">Nuclease</keyword>
<name>A0AAJ5F5D8_9DEIO</name>
<dbReference type="Proteomes" id="UP000308000">
    <property type="component" value="Unassembled WGS sequence"/>
</dbReference>
<keyword evidence="2" id="KW-1277">Toxin-antitoxin system</keyword>
<dbReference type="GO" id="GO:0016787">
    <property type="term" value="F:hydrolase activity"/>
    <property type="evidence" value="ECO:0007669"/>
    <property type="project" value="UniProtKB-KW"/>
</dbReference>
<evidence type="ECO:0000256" key="7">
    <source>
        <dbReference type="ARBA" id="ARBA00038093"/>
    </source>
</evidence>
<comment type="cofactor">
    <cofactor evidence="1">
        <name>Mg(2+)</name>
        <dbReference type="ChEBI" id="CHEBI:18420"/>
    </cofactor>
</comment>
<reference evidence="9 12" key="2">
    <citation type="submission" date="2020-08" db="EMBL/GenBank/DDBJ databases">
        <title>Genomic Encyclopedia of Type Strains, Phase IV (KMG-IV): sequencing the most valuable type-strain genomes for metagenomic binning, comparative biology and taxonomic classification.</title>
        <authorList>
            <person name="Goeker M."/>
        </authorList>
    </citation>
    <scope>NUCLEOTIDE SEQUENCE [LARGE SCALE GENOMIC DNA]</scope>
    <source>
        <strain evidence="9 12">DSM 105434</strain>
    </source>
</reference>
<evidence type="ECO:0000256" key="5">
    <source>
        <dbReference type="ARBA" id="ARBA00022801"/>
    </source>
</evidence>
<keyword evidence="4" id="KW-0479">Metal-binding</keyword>
<dbReference type="AlphaFoldDB" id="A0AAJ5F5D8"/>
<evidence type="ECO:0000313" key="10">
    <source>
        <dbReference type="EMBL" id="TLK28998.1"/>
    </source>
</evidence>
<dbReference type="Gene3D" id="3.40.50.1010">
    <property type="entry name" value="5'-nuclease"/>
    <property type="match status" value="1"/>
</dbReference>
<dbReference type="EMBL" id="JACHFV010000005">
    <property type="protein sequence ID" value="MBB5294808.1"/>
    <property type="molecule type" value="Genomic_DNA"/>
</dbReference>
<feature type="domain" description="PIN" evidence="8">
    <location>
        <begin position="5"/>
        <end position="130"/>
    </location>
</feature>
<dbReference type="GO" id="GO:0004518">
    <property type="term" value="F:nuclease activity"/>
    <property type="evidence" value="ECO:0007669"/>
    <property type="project" value="UniProtKB-KW"/>
</dbReference>